<dbReference type="OrthoDB" id="1453786at2"/>
<keyword evidence="1" id="KW-0812">Transmembrane</keyword>
<feature type="transmembrane region" description="Helical" evidence="1">
    <location>
        <begin position="62"/>
        <end position="80"/>
    </location>
</feature>
<sequence length="401" mass="43620">MPPCCNSSMYQRMTLQAKLIDILGIRKQPEMPLNPPTTESPLTDSPDQRVQKARAIAAKNKMTLLVLLALVLIAGALFGLRTVSLGLRGLRVVPNDPNLYKTVKTRLEKSSIVSSVEAEINNNNLNGQTANPDVNYIARKWNYKPIGQLQSKKLLDTGRQQTTLPIPVQVVRTDAPVATPSKARSVVQKHQLKRQRSRDVAGEGDPFNTVRVTLTESVTASTPRPSASPSVVSSSNDVDGIRYIPAAVYGKQLIRTGGKVRFRTTEAVTFLCVYIPRNTILTAVAYLGSGRIQFQVPARMIAGQKLPVDLMCVDTDYQTGITYNYDYVNDNMRQVGGTTVNDAVSSATTYIPYGSALGVVGSIGSSAARGIANAVTAGSRQRSIQQVEIQDGYQVFFKSTK</sequence>
<keyword evidence="4" id="KW-1185">Reference proteome</keyword>
<gene>
    <name evidence="3" type="ORF">HMF3257_37295</name>
</gene>
<evidence type="ECO:0000256" key="1">
    <source>
        <dbReference type="SAM" id="Phobius"/>
    </source>
</evidence>
<dbReference type="AlphaFoldDB" id="A0A327NDB3"/>
<keyword evidence="1" id="KW-0472">Membrane</keyword>
<protein>
    <recommendedName>
        <fullName evidence="2">Conjugative transposon TraM C-terminal domain-containing protein</fullName>
    </recommendedName>
</protein>
<name>A0A327NDB3_9BACT</name>
<accession>A0A327NDB3</accession>
<evidence type="ECO:0000259" key="2">
    <source>
        <dbReference type="Pfam" id="PF12508"/>
    </source>
</evidence>
<proteinExistence type="predicted"/>
<reference evidence="3 4" key="1">
    <citation type="submission" date="2018-06" db="EMBL/GenBank/DDBJ databases">
        <title>Spirosoma sp. HMF3257 Genome sequencing and assembly.</title>
        <authorList>
            <person name="Kang H."/>
            <person name="Cha I."/>
            <person name="Kim H."/>
            <person name="Kang J."/>
            <person name="Joh K."/>
        </authorList>
    </citation>
    <scope>NUCLEOTIDE SEQUENCE [LARGE SCALE GENOMIC DNA]</scope>
    <source>
        <strain evidence="3 4">HMF3257</strain>
    </source>
</reference>
<evidence type="ECO:0000313" key="4">
    <source>
        <dbReference type="Proteomes" id="UP000249016"/>
    </source>
</evidence>
<keyword evidence="1" id="KW-1133">Transmembrane helix</keyword>
<dbReference type="Proteomes" id="UP000249016">
    <property type="component" value="Unassembled WGS sequence"/>
</dbReference>
<dbReference type="InterPro" id="IPR055407">
    <property type="entry name" value="TraM_C"/>
</dbReference>
<organism evidence="3 4">
    <name type="scientific">Spirosoma telluris</name>
    <dbReference type="NCBI Taxonomy" id="2183553"/>
    <lineage>
        <taxon>Bacteria</taxon>
        <taxon>Pseudomonadati</taxon>
        <taxon>Bacteroidota</taxon>
        <taxon>Cytophagia</taxon>
        <taxon>Cytophagales</taxon>
        <taxon>Cytophagaceae</taxon>
        <taxon>Spirosoma</taxon>
    </lineage>
</organism>
<dbReference type="EMBL" id="QLII01000002">
    <property type="protein sequence ID" value="RAI73062.1"/>
    <property type="molecule type" value="Genomic_DNA"/>
</dbReference>
<evidence type="ECO:0000313" key="3">
    <source>
        <dbReference type="EMBL" id="RAI73062.1"/>
    </source>
</evidence>
<comment type="caution">
    <text evidence="3">The sequence shown here is derived from an EMBL/GenBank/DDBJ whole genome shotgun (WGS) entry which is preliminary data.</text>
</comment>
<feature type="domain" description="Conjugative transposon TraM C-terminal" evidence="2">
    <location>
        <begin position="244"/>
        <end position="398"/>
    </location>
</feature>
<dbReference type="Pfam" id="PF12508">
    <property type="entry name" value="Transposon_TraM"/>
    <property type="match status" value="1"/>
</dbReference>